<dbReference type="EMBL" id="CP018228">
    <property type="protein sequence ID" value="API50679.1"/>
    <property type="molecule type" value="Genomic_DNA"/>
</dbReference>
<name>A0A1L3Z4U3_RHILE</name>
<reference evidence="2 3" key="1">
    <citation type="submission" date="2016-11" db="EMBL/GenBank/DDBJ databases">
        <title>Rhizobium leguminosarum bv. viciae strain Vaf12 isolated from Vavilovia formosa root nodules from Russia, Dagestan.</title>
        <authorList>
            <person name="Kimeklis A."/>
        </authorList>
    </citation>
    <scope>NUCLEOTIDE SEQUENCE [LARGE SCALE GENOMIC DNA]</scope>
    <source>
        <strain evidence="2 3">Vaf-108</strain>
    </source>
</reference>
<organism evidence="2 3">
    <name type="scientific">Rhizobium leguminosarum</name>
    <dbReference type="NCBI Taxonomy" id="384"/>
    <lineage>
        <taxon>Bacteria</taxon>
        <taxon>Pseudomonadati</taxon>
        <taxon>Pseudomonadota</taxon>
        <taxon>Alphaproteobacteria</taxon>
        <taxon>Hyphomicrobiales</taxon>
        <taxon>Rhizobiaceae</taxon>
        <taxon>Rhizobium/Agrobacterium group</taxon>
        <taxon>Rhizobium</taxon>
    </lineage>
</organism>
<accession>A0A1L3Z4U3</accession>
<evidence type="ECO:0008006" key="4">
    <source>
        <dbReference type="Google" id="ProtNLM"/>
    </source>
</evidence>
<dbReference type="Proteomes" id="UP000183050">
    <property type="component" value="Chromosome"/>
</dbReference>
<dbReference type="AlphaFoldDB" id="A0A1L3Z4U3"/>
<evidence type="ECO:0000313" key="3">
    <source>
        <dbReference type="Proteomes" id="UP000183050"/>
    </source>
</evidence>
<gene>
    <name evidence="2" type="ORF">BMW22_02640</name>
</gene>
<evidence type="ECO:0000256" key="1">
    <source>
        <dbReference type="SAM" id="MobiDB-lite"/>
    </source>
</evidence>
<feature type="region of interest" description="Disordered" evidence="1">
    <location>
        <begin position="1"/>
        <end position="41"/>
    </location>
</feature>
<feature type="region of interest" description="Disordered" evidence="1">
    <location>
        <begin position="74"/>
        <end position="96"/>
    </location>
</feature>
<proteinExistence type="predicted"/>
<sequence length="96" mass="10487">METRPAGLLAEQDGQRAWSERYPPLSCRTSPPQGGRSARRNALRLTTLPLHHQSPTLRYDFSVPGSRLIPISPLVGEMSGRTEGGDTPANPSVSHR</sequence>
<protein>
    <recommendedName>
        <fullName evidence="4">Propionyl-coenzyme A carboxylase alpha polypeptide</fullName>
    </recommendedName>
</protein>
<evidence type="ECO:0000313" key="2">
    <source>
        <dbReference type="EMBL" id="API50679.1"/>
    </source>
</evidence>